<evidence type="ECO:0000259" key="8">
    <source>
        <dbReference type="PROSITE" id="PS50162"/>
    </source>
</evidence>
<dbReference type="InterPro" id="IPR027417">
    <property type="entry name" value="P-loop_NTPase"/>
</dbReference>
<dbReference type="SUPFAM" id="SSF52540">
    <property type="entry name" value="P-loop containing nucleoside triphosphate hydrolases"/>
    <property type="match status" value="1"/>
</dbReference>
<dbReference type="OrthoDB" id="10063861at2759"/>
<dbReference type="Pfam" id="PF08423">
    <property type="entry name" value="Rad51"/>
    <property type="match status" value="1"/>
</dbReference>
<keyword evidence="4" id="KW-0067">ATP-binding</keyword>
<accession>A0A0V1A8U9</accession>
<evidence type="ECO:0000313" key="10">
    <source>
        <dbReference type="Proteomes" id="UP000054783"/>
    </source>
</evidence>
<evidence type="ECO:0000256" key="1">
    <source>
        <dbReference type="ARBA" id="ARBA00004123"/>
    </source>
</evidence>
<dbReference type="GO" id="GO:0005657">
    <property type="term" value="C:replication fork"/>
    <property type="evidence" value="ECO:0007669"/>
    <property type="project" value="TreeGrafter"/>
</dbReference>
<keyword evidence="6" id="KW-0539">Nucleus</keyword>
<proteinExistence type="predicted"/>
<keyword evidence="5" id="KW-0234">DNA repair</keyword>
<keyword evidence="2" id="KW-0547">Nucleotide-binding</keyword>
<dbReference type="STRING" id="990121.A0A0V1A8U9"/>
<name>A0A0V1A8U9_9BILA</name>
<evidence type="ECO:0000256" key="2">
    <source>
        <dbReference type="ARBA" id="ARBA00022741"/>
    </source>
</evidence>
<dbReference type="GO" id="GO:0008821">
    <property type="term" value="F:crossover junction DNA endonuclease activity"/>
    <property type="evidence" value="ECO:0007669"/>
    <property type="project" value="TreeGrafter"/>
</dbReference>
<dbReference type="Gene3D" id="3.40.50.300">
    <property type="entry name" value="P-loop containing nucleotide triphosphate hydrolases"/>
    <property type="match status" value="1"/>
</dbReference>
<keyword evidence="3" id="KW-0227">DNA damage</keyword>
<gene>
    <name evidence="9" type="primary">RAD51C</name>
    <name evidence="9" type="ORF">T12_8272</name>
</gene>
<dbReference type="GO" id="GO:0000707">
    <property type="term" value="P:meiotic DNA recombinase assembly"/>
    <property type="evidence" value="ECO:0007669"/>
    <property type="project" value="TreeGrafter"/>
</dbReference>
<keyword evidence="10" id="KW-1185">Reference proteome</keyword>
<dbReference type="InterPro" id="IPR052093">
    <property type="entry name" value="HR_Repair_Mediator"/>
</dbReference>
<feature type="domain" description="RecA family profile 1" evidence="8">
    <location>
        <begin position="106"/>
        <end position="246"/>
    </location>
</feature>
<evidence type="ECO:0000256" key="5">
    <source>
        <dbReference type="ARBA" id="ARBA00023204"/>
    </source>
</evidence>
<comment type="caution">
    <text evidence="9">The sequence shown here is derived from an EMBL/GenBank/DDBJ whole genome shotgun (WGS) entry which is preliminary data.</text>
</comment>
<dbReference type="GO" id="GO:0000400">
    <property type="term" value="F:four-way junction DNA binding"/>
    <property type="evidence" value="ECO:0007669"/>
    <property type="project" value="TreeGrafter"/>
</dbReference>
<dbReference type="GO" id="GO:0033065">
    <property type="term" value="C:Rad51C-XRCC3 complex"/>
    <property type="evidence" value="ECO:0007669"/>
    <property type="project" value="TreeGrafter"/>
</dbReference>
<dbReference type="PANTHER" id="PTHR46239">
    <property type="entry name" value="DNA REPAIR PROTEIN RAD51 HOMOLOG 3 RAD51C"/>
    <property type="match status" value="1"/>
</dbReference>
<evidence type="ECO:0000256" key="3">
    <source>
        <dbReference type="ARBA" id="ARBA00022763"/>
    </source>
</evidence>
<reference evidence="9 10" key="1">
    <citation type="submission" date="2015-01" db="EMBL/GenBank/DDBJ databases">
        <title>Evolution of Trichinella species and genotypes.</title>
        <authorList>
            <person name="Korhonen P.K."/>
            <person name="Edoardo P."/>
            <person name="Giuseppe L.R."/>
            <person name="Gasser R.B."/>
        </authorList>
    </citation>
    <scope>NUCLEOTIDE SEQUENCE [LARGE SCALE GENOMIC DNA]</scope>
    <source>
        <strain evidence="9">ISS2496</strain>
    </source>
</reference>
<evidence type="ECO:0000256" key="7">
    <source>
        <dbReference type="ARBA" id="ARBA00040674"/>
    </source>
</evidence>
<dbReference type="GO" id="GO:0033063">
    <property type="term" value="C:Rad51B-Rad51C-Rad51D-XRCC2 complex"/>
    <property type="evidence" value="ECO:0007669"/>
    <property type="project" value="TreeGrafter"/>
</dbReference>
<comment type="subcellular location">
    <subcellularLocation>
        <location evidence="1">Nucleus</location>
    </subcellularLocation>
</comment>
<sequence>MRHETKNKKHAAKNSSITFSCKESGLSICKSPEVCADLGSPSILNELFDQMKFKKKNESKPPLCANCDFLMLCLLYEIITKYFSMECERRLFAQTAKMLLDRDVEDVQSIVTFCESLDNALGGGIQLGQMTECAGPSGIGKTQLCLQLAVDVSIPKVLGGVDGEVIYIDTEGAFKYKRLKQIAEAAVSHCRRVAETEEQQIAANGFTLSKILSRVHYQRCVDLPTLQRCLKSLLCFIRLHSQIFLVNQITTRFGEDGEPFSVPSVGPLLTSNCAQQLLLFHRQGNLRYARLMKSSTRPPCGAVYTITRNVVIVVVGRRRIRRRGLGRSRHLVDDGSLGVDRVGQIWKRGVQLVARAVQQRRYSVEQAGGVHDQQHVLHRLGHRFDEVVVLQFQVAFHEIQNVQPQVDERVERRQRHQVLQKHLAGHGQRPYPCLVHAAATTTTTTTSNSSVVVVVFVVVVMVRCWRGASGWVRNRLLVGVQQCAQQWKQHPVEATFPILAGDLLQFWNQHRPLQKCHRRRADNSAPVAAQPSQCLEQRLPTSRPQRRCGRVEQLRRHFDENQISQIQQLQRQLQVSGSQITTVQQCLLLVFTVHFCDRIGVVQATVETRFDERSHAPYARLQVFDRHVTSITNQPRQRFAAFHVRVRVVPAQTAAQQQSRRQKLLTRCSRTVVQLLLLLLLLFVNKCPLTTSGSRVQITHTADRQFPRTGGGGGGVQFRIGRVAAIVLLLLLLLMLLRLFSNGVECLVPVLIETLVSNVAGRIELADESASADQLEQSEQMVPVARQTNVGGVRSQQLVQAVGELSGDRRHRRLAGRAERRQRVEHLVADVLPRQKAIGQPKPADDGPFDEEAPVGVVGDQAEQVGVQSAPEGGDAVAVVNGHADHRLGQKDQRPFVDVAESTPANGAVVRQHRGAGEQQRFDQFGQRLRGQVFRIDERLVDATVDEQSGAALPPLVALPGAVGVGVARVAARRRAAQVRVERAEQARRRRVLLLGSGQRSADVDVAATVGEIFAVGQAKRQQFGVVAVQQAVEHAAPSFAQNVAVGVHQVEQRPGGRLCFGTFGKCGAELVGAVGVARRRQQAAEFAQRDGQVVENVAQAEVGGDRGRLAKAADHAANQRLRVGFVEDERQRRHRRAPDQSEQLAVVQAAAVTGRAQKAALGAGAAAQQHIPDVVLAHQTALFFGHDDLFGPDGLIDFFQHGPVEIVAAVDAVQIFHKLLQRHRLLLAFRLRVVLVHVEHDDRVGEREGGVGAGERRPVRLVPVVGVIFDYGRNFGRFAGQSKAFQKFAQTFVDTQFSKIERFHKRI</sequence>
<evidence type="ECO:0000256" key="6">
    <source>
        <dbReference type="ARBA" id="ARBA00023242"/>
    </source>
</evidence>
<protein>
    <recommendedName>
        <fullName evidence="7">DNA repair protein RAD51 homolog 3</fullName>
    </recommendedName>
</protein>
<dbReference type="GO" id="GO:0140664">
    <property type="term" value="F:ATP-dependent DNA damage sensor activity"/>
    <property type="evidence" value="ECO:0007669"/>
    <property type="project" value="InterPro"/>
</dbReference>
<dbReference type="InterPro" id="IPR020588">
    <property type="entry name" value="RecA_ATP-bd"/>
</dbReference>
<dbReference type="GO" id="GO:0005524">
    <property type="term" value="F:ATP binding"/>
    <property type="evidence" value="ECO:0007669"/>
    <property type="project" value="UniProtKB-KW"/>
</dbReference>
<dbReference type="PROSITE" id="PS50162">
    <property type="entry name" value="RECA_2"/>
    <property type="match status" value="1"/>
</dbReference>
<dbReference type="InterPro" id="IPR013632">
    <property type="entry name" value="Rad51_C"/>
</dbReference>
<evidence type="ECO:0000313" key="9">
    <source>
        <dbReference type="EMBL" id="KRY21185.1"/>
    </source>
</evidence>
<dbReference type="EMBL" id="JYDQ01000018">
    <property type="protein sequence ID" value="KRY21185.1"/>
    <property type="molecule type" value="Genomic_DNA"/>
</dbReference>
<organism evidence="9 10">
    <name type="scientific">Trichinella patagoniensis</name>
    <dbReference type="NCBI Taxonomy" id="990121"/>
    <lineage>
        <taxon>Eukaryota</taxon>
        <taxon>Metazoa</taxon>
        <taxon>Ecdysozoa</taxon>
        <taxon>Nematoda</taxon>
        <taxon>Enoplea</taxon>
        <taxon>Dorylaimia</taxon>
        <taxon>Trichinellida</taxon>
        <taxon>Trichinellidae</taxon>
        <taxon>Trichinella</taxon>
    </lineage>
</organism>
<evidence type="ECO:0000256" key="4">
    <source>
        <dbReference type="ARBA" id="ARBA00022840"/>
    </source>
</evidence>
<dbReference type="GO" id="GO:0007131">
    <property type="term" value="P:reciprocal meiotic recombination"/>
    <property type="evidence" value="ECO:0007669"/>
    <property type="project" value="TreeGrafter"/>
</dbReference>
<dbReference type="PANTHER" id="PTHR46239:SF1">
    <property type="entry name" value="DNA REPAIR PROTEIN RAD51 HOMOLOG 3"/>
    <property type="match status" value="1"/>
</dbReference>
<dbReference type="Proteomes" id="UP000054783">
    <property type="component" value="Unassembled WGS sequence"/>
</dbReference>